<evidence type="ECO:0000256" key="1">
    <source>
        <dbReference type="ARBA" id="ARBA00004479"/>
    </source>
</evidence>
<dbReference type="InterPro" id="IPR050160">
    <property type="entry name" value="MHC/Immunoglobulin"/>
</dbReference>
<evidence type="ECO:0000256" key="3">
    <source>
        <dbReference type="ARBA" id="ARBA00022859"/>
    </source>
</evidence>
<dbReference type="GeneID" id="103370158"/>
<keyword evidence="2 11" id="KW-0812">Transmembrane</keyword>
<organism evidence="14 15">
    <name type="scientific">Stegastes partitus</name>
    <name type="common">bicolor damselfish</name>
    <dbReference type="NCBI Taxonomy" id="144197"/>
    <lineage>
        <taxon>Eukaryota</taxon>
        <taxon>Metazoa</taxon>
        <taxon>Chordata</taxon>
        <taxon>Craniata</taxon>
        <taxon>Vertebrata</taxon>
        <taxon>Euteleostomi</taxon>
        <taxon>Actinopterygii</taxon>
        <taxon>Neopterygii</taxon>
        <taxon>Teleostei</taxon>
        <taxon>Neoteleostei</taxon>
        <taxon>Acanthomorphata</taxon>
        <taxon>Ovalentaria</taxon>
        <taxon>Pomacentridae</taxon>
        <taxon>Stegastes</taxon>
    </lineage>
</organism>
<keyword evidence="14" id="KW-1185">Reference proteome</keyword>
<evidence type="ECO:0000256" key="12">
    <source>
        <dbReference type="SAM" id="SignalP"/>
    </source>
</evidence>
<dbReference type="SUPFAM" id="SSF54452">
    <property type="entry name" value="MHC antigen-recognition domain"/>
    <property type="match status" value="1"/>
</dbReference>
<gene>
    <name evidence="15" type="primary">LOC103370158</name>
</gene>
<evidence type="ECO:0000256" key="10">
    <source>
        <dbReference type="ARBA" id="ARBA00023319"/>
    </source>
</evidence>
<evidence type="ECO:0000256" key="4">
    <source>
        <dbReference type="ARBA" id="ARBA00022989"/>
    </source>
</evidence>
<dbReference type="PANTHER" id="PTHR19944:SF99">
    <property type="entry name" value="HLA CLASS II HISTOCOMPATIBILITY ANTIGEN, DRB1 BETA CHAIN"/>
    <property type="match status" value="1"/>
</dbReference>
<evidence type="ECO:0000256" key="8">
    <source>
        <dbReference type="ARBA" id="ARBA00023180"/>
    </source>
</evidence>
<dbReference type="Gene3D" id="3.10.320.10">
    <property type="entry name" value="Class II Histocompatibility Antigen, M Beta Chain, Chain B, domain 1"/>
    <property type="match status" value="1"/>
</dbReference>
<dbReference type="InterPro" id="IPR013783">
    <property type="entry name" value="Ig-like_fold"/>
</dbReference>
<evidence type="ECO:0000256" key="6">
    <source>
        <dbReference type="ARBA" id="ARBA00023136"/>
    </source>
</evidence>
<keyword evidence="12" id="KW-0732">Signal</keyword>
<dbReference type="GO" id="GO:0002250">
    <property type="term" value="P:adaptive immune response"/>
    <property type="evidence" value="ECO:0007669"/>
    <property type="project" value="UniProtKB-KW"/>
</dbReference>
<feature type="transmembrane region" description="Helical" evidence="11">
    <location>
        <begin position="216"/>
        <end position="238"/>
    </location>
</feature>
<dbReference type="InterPro" id="IPR003006">
    <property type="entry name" value="Ig/MHC_CS"/>
</dbReference>
<evidence type="ECO:0000259" key="13">
    <source>
        <dbReference type="PROSITE" id="PS50835"/>
    </source>
</evidence>
<dbReference type="InterPro" id="IPR036179">
    <property type="entry name" value="Ig-like_dom_sf"/>
</dbReference>
<dbReference type="GO" id="GO:0042613">
    <property type="term" value="C:MHC class II protein complex"/>
    <property type="evidence" value="ECO:0007669"/>
    <property type="project" value="UniProtKB-KW"/>
</dbReference>
<dbReference type="Gene3D" id="2.60.40.10">
    <property type="entry name" value="Immunoglobulins"/>
    <property type="match status" value="1"/>
</dbReference>
<dbReference type="Proteomes" id="UP000694891">
    <property type="component" value="Unplaced"/>
</dbReference>
<keyword evidence="5" id="KW-1064">Adaptive immunity</keyword>
<sequence length="256" mass="28779">MDPQRLLSLILLFLSLQQKGRTADDDYFHILMTCQFVERGSQTDVNYGIQYQYNGRLQAQYNSSTETVVGFTRYGQTFAGEVNKDPDYLRIRKYEEDFYCKILAAQLYGGIQGKAVPPVSRMRSDRSGDSELLVCSSYNFYPPQIRQTWLKDGVVMADPPVSMVTEMPGGAWRYQVHSHLKVSPASGNFTCMVEHISLPTPQLLEPKRPESNTGPMVLGGVFLGLGLLVLLLSTGFYWRKTRSTNSSRSEVSACDA</sequence>
<proteinExistence type="predicted"/>
<dbReference type="RefSeq" id="XP_008297329.1">
    <property type="nucleotide sequence ID" value="XM_008299107.1"/>
</dbReference>
<dbReference type="SMART" id="SM00407">
    <property type="entry name" value="IGc1"/>
    <property type="match status" value="1"/>
</dbReference>
<keyword evidence="10" id="KW-0393">Immunoglobulin domain</keyword>
<evidence type="ECO:0000256" key="7">
    <source>
        <dbReference type="ARBA" id="ARBA00023157"/>
    </source>
</evidence>
<keyword evidence="9" id="KW-0491">MHC II</keyword>
<reference evidence="15" key="1">
    <citation type="submission" date="2025-08" db="UniProtKB">
        <authorList>
            <consortium name="RefSeq"/>
        </authorList>
    </citation>
    <scope>IDENTIFICATION</scope>
</reference>
<keyword evidence="4 11" id="KW-1133">Transmembrane helix</keyword>
<evidence type="ECO:0000256" key="11">
    <source>
        <dbReference type="SAM" id="Phobius"/>
    </source>
</evidence>
<comment type="subcellular location">
    <subcellularLocation>
        <location evidence="1">Membrane</location>
        <topology evidence="1">Single-pass type I membrane protein</topology>
    </subcellularLocation>
</comment>
<dbReference type="InterPro" id="IPR007110">
    <property type="entry name" value="Ig-like_dom"/>
</dbReference>
<keyword evidence="6 11" id="KW-0472">Membrane</keyword>
<evidence type="ECO:0000313" key="14">
    <source>
        <dbReference type="Proteomes" id="UP000694891"/>
    </source>
</evidence>
<feature type="domain" description="Ig-like" evidence="13">
    <location>
        <begin position="117"/>
        <end position="195"/>
    </location>
</feature>
<dbReference type="InterPro" id="IPR000353">
    <property type="entry name" value="MHC_II_b_N"/>
</dbReference>
<dbReference type="InterPro" id="IPR014745">
    <property type="entry name" value="MHC_II_a/b_N"/>
</dbReference>
<feature type="signal peptide" evidence="12">
    <location>
        <begin position="1"/>
        <end position="22"/>
    </location>
</feature>
<dbReference type="PROSITE" id="PS50835">
    <property type="entry name" value="IG_LIKE"/>
    <property type="match status" value="1"/>
</dbReference>
<accession>A0A9Y4NHG3</accession>
<dbReference type="InterPro" id="IPR003597">
    <property type="entry name" value="Ig_C1-set"/>
</dbReference>
<keyword evidence="3" id="KW-0391">Immunity</keyword>
<evidence type="ECO:0000256" key="5">
    <source>
        <dbReference type="ARBA" id="ARBA00023130"/>
    </source>
</evidence>
<evidence type="ECO:0000256" key="2">
    <source>
        <dbReference type="ARBA" id="ARBA00022692"/>
    </source>
</evidence>
<name>A0A9Y4NHG3_9TELE</name>
<keyword evidence="7" id="KW-1015">Disulfide bond</keyword>
<dbReference type="Pfam" id="PF07654">
    <property type="entry name" value="C1-set"/>
    <property type="match status" value="1"/>
</dbReference>
<keyword evidence="8" id="KW-0325">Glycoprotein</keyword>
<evidence type="ECO:0000256" key="9">
    <source>
        <dbReference type="ARBA" id="ARBA00023182"/>
    </source>
</evidence>
<protein>
    <submittedName>
        <fullName evidence="15">HLA class II histocompatibility antigen, DQ beta 1 chain-like isoform X1</fullName>
    </submittedName>
</protein>
<dbReference type="SMART" id="SM00921">
    <property type="entry name" value="MHC_II_beta"/>
    <property type="match status" value="1"/>
</dbReference>
<evidence type="ECO:0000313" key="15">
    <source>
        <dbReference type="RefSeq" id="XP_008297329.1"/>
    </source>
</evidence>
<feature type="chain" id="PRO_5041430339" evidence="12">
    <location>
        <begin position="23"/>
        <end position="256"/>
    </location>
</feature>
<dbReference type="GO" id="GO:0002504">
    <property type="term" value="P:antigen processing and presentation of peptide or polysaccharide antigen via MHC class II"/>
    <property type="evidence" value="ECO:0007669"/>
    <property type="project" value="UniProtKB-KW"/>
</dbReference>
<dbReference type="PROSITE" id="PS00290">
    <property type="entry name" value="IG_MHC"/>
    <property type="match status" value="1"/>
</dbReference>
<dbReference type="SUPFAM" id="SSF48726">
    <property type="entry name" value="Immunoglobulin"/>
    <property type="match status" value="1"/>
</dbReference>
<dbReference type="AlphaFoldDB" id="A0A9Y4NHG3"/>
<dbReference type="InterPro" id="IPR011162">
    <property type="entry name" value="MHC_I/II-like_Ag-recog"/>
</dbReference>
<dbReference type="PANTHER" id="PTHR19944">
    <property type="entry name" value="MHC CLASS II-RELATED"/>
    <property type="match status" value="1"/>
</dbReference>